<dbReference type="Proteomes" id="UP000758155">
    <property type="component" value="Unassembled WGS sequence"/>
</dbReference>
<reference evidence="3" key="1">
    <citation type="submission" date="2019-04" db="EMBL/GenBank/DDBJ databases">
        <title>Sequencing of skin fungus with MAO and IRED activity.</title>
        <authorList>
            <person name="Marsaioli A.J."/>
            <person name="Bonatto J.M.C."/>
            <person name="Reis Junior O."/>
        </authorList>
    </citation>
    <scope>NUCLEOTIDE SEQUENCE</scope>
    <source>
        <strain evidence="3">28M1</strain>
    </source>
</reference>
<dbReference type="InterPro" id="IPR029052">
    <property type="entry name" value="Metallo-depent_PP-like"/>
</dbReference>
<dbReference type="SUPFAM" id="SSF56300">
    <property type="entry name" value="Metallo-dependent phosphatases"/>
    <property type="match status" value="1"/>
</dbReference>
<protein>
    <recommendedName>
        <fullName evidence="2">Calcineurin-like phosphoesterase domain-containing protein</fullName>
    </recommendedName>
</protein>
<accession>A0A9P4WGZ9</accession>
<keyword evidence="1" id="KW-1133">Transmembrane helix</keyword>
<dbReference type="GO" id="GO:0016788">
    <property type="term" value="F:hydrolase activity, acting on ester bonds"/>
    <property type="evidence" value="ECO:0007669"/>
    <property type="project" value="TreeGrafter"/>
</dbReference>
<feature type="transmembrane region" description="Helical" evidence="1">
    <location>
        <begin position="45"/>
        <end position="64"/>
    </location>
</feature>
<gene>
    <name evidence="3" type="ORF">E8E12_003481</name>
</gene>
<dbReference type="CDD" id="cd07383">
    <property type="entry name" value="MPP_Dcr2"/>
    <property type="match status" value="1"/>
</dbReference>
<sequence length="474" mass="51514">MRSSHVGAGRASFTFTTSARNNVLSSSFSHLLFEARLHLPSTARLLVIISAFIIGFAFTVIVKWEYIVWLVASTAGASPLLQSGQGSTFDYRGLRFGADKKFSITVFSDLHLGEPSWAGIGKGPEADLKTIGVITSVLNREQSNMVVLNGDLISCEFVAPENITALIDQLTAPLVDRNMPFAATFGNHDMSKTCSTRVMSEHMWENTKGKDGKKLSFTTSSVSGPYEKIGTSNFYIPIYSSSGGGNPHLSMMLWFFDSKGGRDVGKVDSNGKDVPVENWVDDKVTSWFTLTRDAINQQQGRVIPSLAFVHIPPHVTRAFQDSKPDAATRPGLNEELIGHQGDVCDSNNNCKYSGADTYFMKALIETKGLLGVFSGHDHGVDWCMKWSKDLPGNSPANGNGLKLCFNRHSGYGGYSDWVRGGRQIAIDETNLGGDNSVDTWIRLEDGSISGRVALNSTYGQDHYPTVAAVNSAGL</sequence>
<dbReference type="AlphaFoldDB" id="A0A9P4WGZ9"/>
<keyword evidence="1" id="KW-0472">Membrane</keyword>
<dbReference type="PANTHER" id="PTHR32440:SF11">
    <property type="entry name" value="METALLOPHOSPHOESTERASE DOMAIN-CONTAINING PROTEIN"/>
    <property type="match status" value="1"/>
</dbReference>
<comment type="caution">
    <text evidence="3">The sequence shown here is derived from an EMBL/GenBank/DDBJ whole genome shotgun (WGS) entry which is preliminary data.</text>
</comment>
<evidence type="ECO:0000313" key="4">
    <source>
        <dbReference type="Proteomes" id="UP000758155"/>
    </source>
</evidence>
<dbReference type="OrthoDB" id="783096at2759"/>
<keyword evidence="1" id="KW-0812">Transmembrane</keyword>
<organism evidence="3 4">
    <name type="scientific">Didymella heteroderae</name>
    <dbReference type="NCBI Taxonomy" id="1769908"/>
    <lineage>
        <taxon>Eukaryota</taxon>
        <taxon>Fungi</taxon>
        <taxon>Dikarya</taxon>
        <taxon>Ascomycota</taxon>
        <taxon>Pezizomycotina</taxon>
        <taxon>Dothideomycetes</taxon>
        <taxon>Pleosporomycetidae</taxon>
        <taxon>Pleosporales</taxon>
        <taxon>Pleosporineae</taxon>
        <taxon>Didymellaceae</taxon>
        <taxon>Didymella</taxon>
    </lineage>
</organism>
<dbReference type="InterPro" id="IPR004843">
    <property type="entry name" value="Calcineurin-like_PHP"/>
</dbReference>
<evidence type="ECO:0000313" key="3">
    <source>
        <dbReference type="EMBL" id="KAF3032069.1"/>
    </source>
</evidence>
<dbReference type="GO" id="GO:0005737">
    <property type="term" value="C:cytoplasm"/>
    <property type="evidence" value="ECO:0007669"/>
    <property type="project" value="TreeGrafter"/>
</dbReference>
<proteinExistence type="predicted"/>
<evidence type="ECO:0000259" key="2">
    <source>
        <dbReference type="Pfam" id="PF00149"/>
    </source>
</evidence>
<dbReference type="PANTHER" id="PTHR32440">
    <property type="entry name" value="PHOSPHATASE DCR2-RELATED-RELATED"/>
    <property type="match status" value="1"/>
</dbReference>
<keyword evidence="4" id="KW-1185">Reference proteome</keyword>
<dbReference type="Pfam" id="PF00149">
    <property type="entry name" value="Metallophos"/>
    <property type="match status" value="1"/>
</dbReference>
<dbReference type="EMBL" id="SWKV01000112">
    <property type="protein sequence ID" value="KAF3032069.1"/>
    <property type="molecule type" value="Genomic_DNA"/>
</dbReference>
<feature type="domain" description="Calcineurin-like phosphoesterase" evidence="2">
    <location>
        <begin position="103"/>
        <end position="378"/>
    </location>
</feature>
<name>A0A9P4WGZ9_9PLEO</name>
<evidence type="ECO:0000256" key="1">
    <source>
        <dbReference type="SAM" id="Phobius"/>
    </source>
</evidence>
<dbReference type="Gene3D" id="3.60.21.10">
    <property type="match status" value="1"/>
</dbReference>